<name>A0ABV4JML9_9BACT</name>
<keyword evidence="2 4" id="KW-0012">Acyltransferase</keyword>
<proteinExistence type="predicted"/>
<accession>A0ABV4JML9</accession>
<keyword evidence="1 4" id="KW-0808">Transferase</keyword>
<dbReference type="InterPro" id="IPR016181">
    <property type="entry name" value="Acyl_CoA_acyltransferase"/>
</dbReference>
<dbReference type="SUPFAM" id="SSF55729">
    <property type="entry name" value="Acyl-CoA N-acyltransferases (Nat)"/>
    <property type="match status" value="1"/>
</dbReference>
<sequence length="151" mass="16764">MSLPQVTIREANENDLTQLCDLLHILFSIEADFKSDFAKQEKGLKLLLRSPTSCILVAESDKNTVGMCTGQLLVSTAEGGFSVLVEDVVVHPHKQHMGIGTLLLKGMEQFAQKYGATRSQLLADTNNTKALDFYNARNWNKTQLVCLSKKH</sequence>
<evidence type="ECO:0000313" key="5">
    <source>
        <dbReference type="Proteomes" id="UP001568358"/>
    </source>
</evidence>
<protein>
    <submittedName>
        <fullName evidence="4">GNAT family N-acetyltransferase</fullName>
        <ecNumber evidence="4">2.3.-.-</ecNumber>
    </submittedName>
</protein>
<organism evidence="4 5">
    <name type="scientific">Halodesulfovibrio aestuarii</name>
    <dbReference type="NCBI Taxonomy" id="126333"/>
    <lineage>
        <taxon>Bacteria</taxon>
        <taxon>Pseudomonadati</taxon>
        <taxon>Thermodesulfobacteriota</taxon>
        <taxon>Desulfovibrionia</taxon>
        <taxon>Desulfovibrionales</taxon>
        <taxon>Desulfovibrionaceae</taxon>
        <taxon>Halodesulfovibrio</taxon>
    </lineage>
</organism>
<gene>
    <name evidence="4" type="ORF">AB2Z07_00405</name>
</gene>
<dbReference type="Proteomes" id="UP001568358">
    <property type="component" value="Unassembled WGS sequence"/>
</dbReference>
<dbReference type="Gene3D" id="3.40.630.30">
    <property type="match status" value="1"/>
</dbReference>
<evidence type="ECO:0000313" key="4">
    <source>
        <dbReference type="EMBL" id="MEZ6852003.1"/>
    </source>
</evidence>
<dbReference type="CDD" id="cd04301">
    <property type="entry name" value="NAT_SF"/>
    <property type="match status" value="1"/>
</dbReference>
<dbReference type="EMBL" id="JBFSOO010000001">
    <property type="protein sequence ID" value="MEZ6852003.1"/>
    <property type="molecule type" value="Genomic_DNA"/>
</dbReference>
<dbReference type="EC" id="2.3.-.-" evidence="4"/>
<evidence type="ECO:0000256" key="2">
    <source>
        <dbReference type="ARBA" id="ARBA00023315"/>
    </source>
</evidence>
<dbReference type="PANTHER" id="PTHR10545:SF29">
    <property type="entry name" value="GH14572P-RELATED"/>
    <property type="match status" value="1"/>
</dbReference>
<comment type="caution">
    <text evidence="4">The sequence shown here is derived from an EMBL/GenBank/DDBJ whole genome shotgun (WGS) entry which is preliminary data.</text>
</comment>
<dbReference type="PANTHER" id="PTHR10545">
    <property type="entry name" value="DIAMINE N-ACETYLTRANSFERASE"/>
    <property type="match status" value="1"/>
</dbReference>
<reference evidence="4 5" key="1">
    <citation type="submission" date="2024-07" db="EMBL/GenBank/DDBJ databases">
        <title>Active virus-host system and metabolic interactions in a Lokiarchaeon culture.</title>
        <authorList>
            <person name="Ponce Toledo R.I."/>
            <person name="Rodrigues Oliveira T."/>
            <person name="Schleper C."/>
        </authorList>
    </citation>
    <scope>NUCLEOTIDE SEQUENCE [LARGE SCALE GENOMIC DNA]</scope>
    <source>
        <strain evidence="4 5">B35</strain>
    </source>
</reference>
<dbReference type="Pfam" id="PF00583">
    <property type="entry name" value="Acetyltransf_1"/>
    <property type="match status" value="1"/>
</dbReference>
<evidence type="ECO:0000256" key="1">
    <source>
        <dbReference type="ARBA" id="ARBA00022679"/>
    </source>
</evidence>
<evidence type="ECO:0000259" key="3">
    <source>
        <dbReference type="PROSITE" id="PS51186"/>
    </source>
</evidence>
<keyword evidence="5" id="KW-1185">Reference proteome</keyword>
<dbReference type="InterPro" id="IPR000182">
    <property type="entry name" value="GNAT_dom"/>
</dbReference>
<dbReference type="RefSeq" id="WP_370735987.1">
    <property type="nucleotide sequence ID" value="NZ_CP192217.1"/>
</dbReference>
<feature type="domain" description="N-acetyltransferase" evidence="3">
    <location>
        <begin position="6"/>
        <end position="151"/>
    </location>
</feature>
<dbReference type="PROSITE" id="PS51186">
    <property type="entry name" value="GNAT"/>
    <property type="match status" value="1"/>
</dbReference>
<dbReference type="InterPro" id="IPR051016">
    <property type="entry name" value="Diverse_Substrate_AcTransf"/>
</dbReference>
<dbReference type="GO" id="GO:0016746">
    <property type="term" value="F:acyltransferase activity"/>
    <property type="evidence" value="ECO:0007669"/>
    <property type="project" value="UniProtKB-KW"/>
</dbReference>